<dbReference type="Proteomes" id="UP000627521">
    <property type="component" value="Unassembled WGS sequence"/>
</dbReference>
<organism evidence="2 3">
    <name type="scientific">Olleya marilimosa</name>
    <dbReference type="NCBI Taxonomy" id="272164"/>
    <lineage>
        <taxon>Bacteria</taxon>
        <taxon>Pseudomonadati</taxon>
        <taxon>Bacteroidota</taxon>
        <taxon>Flavobacteriia</taxon>
        <taxon>Flavobacteriales</taxon>
        <taxon>Flavobacteriaceae</taxon>
    </lineage>
</organism>
<feature type="domain" description="DUF2147" evidence="1">
    <location>
        <begin position="24"/>
        <end position="137"/>
    </location>
</feature>
<sequence length="139" mass="16037">MKKSIIIVIVLIFGFSVNAQDILGKWKTIDDETGEAKSIVQIYKKDGKVFGKIIEIFNKERRDLPCVKCKGDDYNKPILGLDIIKSMTKDGKYFKNGTIVDPQNGKEYDLRLIVTDEGKLQVRGYIGFFYSTQYWERIQ</sequence>
<dbReference type="RefSeq" id="WP_145002102.1">
    <property type="nucleotide sequence ID" value="NZ_JACXXF010000001.1"/>
</dbReference>
<evidence type="ECO:0000259" key="1">
    <source>
        <dbReference type="Pfam" id="PF09917"/>
    </source>
</evidence>
<dbReference type="Gene3D" id="2.40.128.520">
    <property type="match status" value="1"/>
</dbReference>
<reference evidence="2 3" key="1">
    <citation type="submission" date="2020-09" db="EMBL/GenBank/DDBJ databases">
        <title>Bacillus nautilus sp. nov., Chryseoglobus crepusculi sp. nov, and Psychrobacter noctis sp. nov., isolated from deep-sea sponges from the equatorial Atlantic.</title>
        <authorList>
            <person name="Stennett H.L."/>
            <person name="Williams S.E."/>
        </authorList>
    </citation>
    <scope>NUCLEOTIDE SEQUENCE [LARGE SCALE GENOMIC DNA]</scope>
    <source>
        <strain evidence="2 3">28M-24</strain>
    </source>
</reference>
<dbReference type="Pfam" id="PF09917">
    <property type="entry name" value="DUF2147"/>
    <property type="match status" value="1"/>
</dbReference>
<dbReference type="PANTHER" id="PTHR36919:SF3">
    <property type="entry name" value="BLL5882 PROTEIN"/>
    <property type="match status" value="1"/>
</dbReference>
<evidence type="ECO:0000313" key="2">
    <source>
        <dbReference type="EMBL" id="MBD3862345.1"/>
    </source>
</evidence>
<dbReference type="InterPro" id="IPR019223">
    <property type="entry name" value="DUF2147"/>
</dbReference>
<name>A0ABR8LR68_9FLAO</name>
<gene>
    <name evidence="2" type="ORF">IEG06_02705</name>
</gene>
<keyword evidence="3" id="KW-1185">Reference proteome</keyword>
<protein>
    <submittedName>
        <fullName evidence="2">DUF2147 domain-containing protein</fullName>
    </submittedName>
</protein>
<evidence type="ECO:0000313" key="3">
    <source>
        <dbReference type="Proteomes" id="UP000627521"/>
    </source>
</evidence>
<dbReference type="EMBL" id="JACXXH010000001">
    <property type="protein sequence ID" value="MBD3862345.1"/>
    <property type="molecule type" value="Genomic_DNA"/>
</dbReference>
<comment type="caution">
    <text evidence="2">The sequence shown here is derived from an EMBL/GenBank/DDBJ whole genome shotgun (WGS) entry which is preliminary data.</text>
</comment>
<proteinExistence type="predicted"/>
<accession>A0ABR8LR68</accession>
<dbReference type="PANTHER" id="PTHR36919">
    <property type="entry name" value="BLR1215 PROTEIN"/>
    <property type="match status" value="1"/>
</dbReference>